<evidence type="ECO:0000256" key="6">
    <source>
        <dbReference type="ARBA" id="ARBA00022605"/>
    </source>
</evidence>
<dbReference type="CDD" id="cd07500">
    <property type="entry name" value="HAD_PSP"/>
    <property type="match status" value="1"/>
</dbReference>
<evidence type="ECO:0000256" key="14">
    <source>
        <dbReference type="PIRSR" id="PIRSR604469-1"/>
    </source>
</evidence>
<dbReference type="PATRIC" id="fig|1292034.3.peg.3863"/>
<proteinExistence type="inferred from homology"/>
<protein>
    <recommendedName>
        <fullName evidence="5">Phosphoserine phosphatase</fullName>
        <ecNumber evidence="4">3.1.3.3</ecNumber>
    </recommendedName>
    <alternativeName>
        <fullName evidence="11">O-phosphoserine phosphohydrolase</fullName>
    </alternativeName>
</protein>
<dbReference type="EMBL" id="APMP01000038">
    <property type="protein sequence ID" value="ENZ80195.1"/>
    <property type="molecule type" value="Genomic_DNA"/>
</dbReference>
<evidence type="ECO:0000256" key="7">
    <source>
        <dbReference type="ARBA" id="ARBA00022723"/>
    </source>
</evidence>
<keyword evidence="6" id="KW-0028">Amino-acid biosynthesis</keyword>
<evidence type="ECO:0000313" key="15">
    <source>
        <dbReference type="EMBL" id="ENZ80195.1"/>
    </source>
</evidence>
<organism evidence="15 16">
    <name type="scientific">Caulobacter vibrioides OR37</name>
    <dbReference type="NCBI Taxonomy" id="1292034"/>
    <lineage>
        <taxon>Bacteria</taxon>
        <taxon>Pseudomonadati</taxon>
        <taxon>Pseudomonadota</taxon>
        <taxon>Alphaproteobacteria</taxon>
        <taxon>Caulobacterales</taxon>
        <taxon>Caulobacteraceae</taxon>
        <taxon>Caulobacter</taxon>
    </lineage>
</organism>
<gene>
    <name evidence="15" type="ORF">OR37_03891</name>
</gene>
<keyword evidence="7" id="KW-0479">Metal-binding</keyword>
<dbReference type="STRING" id="1292034.OR37_03891"/>
<dbReference type="GO" id="GO:0005737">
    <property type="term" value="C:cytoplasm"/>
    <property type="evidence" value="ECO:0007669"/>
    <property type="project" value="TreeGrafter"/>
</dbReference>
<dbReference type="SUPFAM" id="SSF56784">
    <property type="entry name" value="HAD-like"/>
    <property type="match status" value="1"/>
</dbReference>
<dbReference type="GO" id="GO:0006564">
    <property type="term" value="P:L-serine biosynthetic process"/>
    <property type="evidence" value="ECO:0007669"/>
    <property type="project" value="UniProtKB-KW"/>
</dbReference>
<accession>R0CV30</accession>
<dbReference type="EC" id="3.1.3.3" evidence="4"/>
<sequence>MAAIRGDLADLAVDIAIQPAENRRKRLLIADMDSTIINVECLDELADFAGVKDRVSEITERAMRGELAFEGALRERVGMLKGLGVDALQRCYDQRVRLNPGAEILVRTMARHGARCALVSGGFTFFTSRVAAAAGFHLNRANTLIEADGALTGQVGDPILGKEAKLAALREETAALGLTPADALAVGDGANDLAMIEAAGLGVAYRAKPIVAAQADAKVDHADLTALLYFQGYKADSFFKVEMGR</sequence>
<dbReference type="Proteomes" id="UP000013063">
    <property type="component" value="Unassembled WGS sequence"/>
</dbReference>
<dbReference type="InterPro" id="IPR036412">
    <property type="entry name" value="HAD-like_sf"/>
</dbReference>
<evidence type="ECO:0000256" key="12">
    <source>
        <dbReference type="ARBA" id="ARBA00048138"/>
    </source>
</evidence>
<dbReference type="Pfam" id="PF12710">
    <property type="entry name" value="HAD"/>
    <property type="match status" value="1"/>
</dbReference>
<dbReference type="SFLD" id="SFLDG01137">
    <property type="entry name" value="C1.6.1:_Phosphoserine_Phosphat"/>
    <property type="match status" value="1"/>
</dbReference>
<keyword evidence="16" id="KW-1185">Reference proteome</keyword>
<feature type="active site" description="Nucleophile" evidence="14">
    <location>
        <position position="31"/>
    </location>
</feature>
<name>R0CV30_CAUVI</name>
<comment type="pathway">
    <text evidence="2">Amino-acid biosynthesis; L-serine biosynthesis; L-serine from 3-phospho-D-glycerate: step 3/3.</text>
</comment>
<evidence type="ECO:0000256" key="1">
    <source>
        <dbReference type="ARBA" id="ARBA00001946"/>
    </source>
</evidence>
<dbReference type="UniPathway" id="UPA00135">
    <property type="reaction ID" value="UER00198"/>
</dbReference>
<dbReference type="SFLD" id="SFLDF00029">
    <property type="entry name" value="phosphoserine_phosphatase"/>
    <property type="match status" value="1"/>
</dbReference>
<evidence type="ECO:0000313" key="16">
    <source>
        <dbReference type="Proteomes" id="UP000013063"/>
    </source>
</evidence>
<keyword evidence="9" id="KW-0460">Magnesium</keyword>
<evidence type="ECO:0000256" key="4">
    <source>
        <dbReference type="ARBA" id="ARBA00012640"/>
    </source>
</evidence>
<evidence type="ECO:0000256" key="5">
    <source>
        <dbReference type="ARBA" id="ARBA00015196"/>
    </source>
</evidence>
<dbReference type="InterPro" id="IPR004469">
    <property type="entry name" value="PSP"/>
</dbReference>
<dbReference type="InterPro" id="IPR050582">
    <property type="entry name" value="HAD-like_SerB"/>
</dbReference>
<dbReference type="SFLD" id="SFLDG01136">
    <property type="entry name" value="C1.6:_Phosphoserine_Phosphatas"/>
    <property type="match status" value="1"/>
</dbReference>
<comment type="caution">
    <text evidence="15">The sequence shown here is derived from an EMBL/GenBank/DDBJ whole genome shotgun (WGS) entry which is preliminary data.</text>
</comment>
<evidence type="ECO:0000256" key="3">
    <source>
        <dbReference type="ARBA" id="ARBA00009184"/>
    </source>
</evidence>
<evidence type="ECO:0000256" key="8">
    <source>
        <dbReference type="ARBA" id="ARBA00022801"/>
    </source>
</evidence>
<dbReference type="PANTHER" id="PTHR43344">
    <property type="entry name" value="PHOSPHOSERINE PHOSPHATASE"/>
    <property type="match status" value="1"/>
</dbReference>
<dbReference type="NCBIfam" id="TIGR01488">
    <property type="entry name" value="HAD-SF-IB"/>
    <property type="match status" value="1"/>
</dbReference>
<evidence type="ECO:0000256" key="13">
    <source>
        <dbReference type="ARBA" id="ARBA00048523"/>
    </source>
</evidence>
<evidence type="ECO:0000256" key="2">
    <source>
        <dbReference type="ARBA" id="ARBA00005135"/>
    </source>
</evidence>
<evidence type="ECO:0000256" key="10">
    <source>
        <dbReference type="ARBA" id="ARBA00023299"/>
    </source>
</evidence>
<dbReference type="SFLD" id="SFLDS00003">
    <property type="entry name" value="Haloacid_Dehalogenase"/>
    <property type="match status" value="1"/>
</dbReference>
<keyword evidence="10" id="KW-0718">Serine biosynthesis</keyword>
<comment type="similarity">
    <text evidence="3">Belongs to the HAD-like hydrolase superfamily. SerB family.</text>
</comment>
<dbReference type="GO" id="GO:0036424">
    <property type="term" value="F:L-phosphoserine phosphatase activity"/>
    <property type="evidence" value="ECO:0007669"/>
    <property type="project" value="InterPro"/>
</dbReference>
<feature type="active site" description="Proton donor" evidence="14">
    <location>
        <position position="33"/>
    </location>
</feature>
<evidence type="ECO:0000256" key="11">
    <source>
        <dbReference type="ARBA" id="ARBA00031693"/>
    </source>
</evidence>
<evidence type="ECO:0000256" key="9">
    <source>
        <dbReference type="ARBA" id="ARBA00022842"/>
    </source>
</evidence>
<dbReference type="Gene3D" id="3.40.50.1000">
    <property type="entry name" value="HAD superfamily/HAD-like"/>
    <property type="match status" value="1"/>
</dbReference>
<dbReference type="GO" id="GO:0000287">
    <property type="term" value="F:magnesium ion binding"/>
    <property type="evidence" value="ECO:0007669"/>
    <property type="project" value="TreeGrafter"/>
</dbReference>
<dbReference type="PANTHER" id="PTHR43344:SF2">
    <property type="entry name" value="PHOSPHOSERINE PHOSPHATASE"/>
    <property type="match status" value="1"/>
</dbReference>
<keyword evidence="8 15" id="KW-0378">Hydrolase</keyword>
<dbReference type="eggNOG" id="COG0560">
    <property type="taxonomic scope" value="Bacteria"/>
</dbReference>
<comment type="catalytic activity">
    <reaction evidence="13">
        <text>O-phospho-D-serine + H2O = D-serine + phosphate</text>
        <dbReference type="Rhea" id="RHEA:24873"/>
        <dbReference type="ChEBI" id="CHEBI:15377"/>
        <dbReference type="ChEBI" id="CHEBI:35247"/>
        <dbReference type="ChEBI" id="CHEBI:43474"/>
        <dbReference type="ChEBI" id="CHEBI:58680"/>
        <dbReference type="EC" id="3.1.3.3"/>
    </reaction>
</comment>
<dbReference type="AlphaFoldDB" id="R0CV30"/>
<dbReference type="NCBIfam" id="TIGR00338">
    <property type="entry name" value="serB"/>
    <property type="match status" value="1"/>
</dbReference>
<reference evidence="15 16" key="1">
    <citation type="journal article" date="2013" name="Genome Announc.">
        <title>Draft Genome Sequence for Caulobacter sp. Strain OR37, a Bacterium Tolerant to Heavy Metals.</title>
        <authorList>
            <person name="Utturkar S.M."/>
            <person name="Bollmann A."/>
            <person name="Brzoska R.M."/>
            <person name="Klingeman D.M."/>
            <person name="Epstein S.E."/>
            <person name="Palumbo A.V."/>
            <person name="Brown S.D."/>
        </authorList>
    </citation>
    <scope>NUCLEOTIDE SEQUENCE [LARGE SCALE GENOMIC DNA]</scope>
    <source>
        <strain evidence="15 16">OR37</strain>
    </source>
</reference>
<comment type="cofactor">
    <cofactor evidence="1">
        <name>Mg(2+)</name>
        <dbReference type="ChEBI" id="CHEBI:18420"/>
    </cofactor>
</comment>
<comment type="catalytic activity">
    <reaction evidence="12">
        <text>O-phospho-L-serine + H2O = L-serine + phosphate</text>
        <dbReference type="Rhea" id="RHEA:21208"/>
        <dbReference type="ChEBI" id="CHEBI:15377"/>
        <dbReference type="ChEBI" id="CHEBI:33384"/>
        <dbReference type="ChEBI" id="CHEBI:43474"/>
        <dbReference type="ChEBI" id="CHEBI:57524"/>
        <dbReference type="EC" id="3.1.3.3"/>
    </reaction>
</comment>
<dbReference type="InterPro" id="IPR023214">
    <property type="entry name" value="HAD_sf"/>
</dbReference>